<feature type="compositionally biased region" description="Polar residues" evidence="1">
    <location>
        <begin position="230"/>
        <end position="243"/>
    </location>
</feature>
<evidence type="ECO:0000313" key="4">
    <source>
        <dbReference type="Proteomes" id="UP000241769"/>
    </source>
</evidence>
<evidence type="ECO:0000256" key="2">
    <source>
        <dbReference type="SAM" id="SignalP"/>
    </source>
</evidence>
<dbReference type="AlphaFoldDB" id="A0A2P6NMA4"/>
<name>A0A2P6NMA4_9EUKA</name>
<protein>
    <submittedName>
        <fullName evidence="3">Putative lipoprotein</fullName>
    </submittedName>
</protein>
<evidence type="ECO:0000313" key="3">
    <source>
        <dbReference type="EMBL" id="PRP85094.1"/>
    </source>
</evidence>
<gene>
    <name evidence="3" type="ORF">PROFUN_07165</name>
</gene>
<comment type="caution">
    <text evidence="3">The sequence shown here is derived from an EMBL/GenBank/DDBJ whole genome shotgun (WGS) entry which is preliminary data.</text>
</comment>
<keyword evidence="4" id="KW-1185">Reference proteome</keyword>
<keyword evidence="3" id="KW-0449">Lipoprotein</keyword>
<reference evidence="3 4" key="1">
    <citation type="journal article" date="2018" name="Genome Biol. Evol.">
        <title>Multiple Roots of Fruiting Body Formation in Amoebozoa.</title>
        <authorList>
            <person name="Hillmann F."/>
            <person name="Forbes G."/>
            <person name="Novohradska S."/>
            <person name="Ferling I."/>
            <person name="Riege K."/>
            <person name="Groth M."/>
            <person name="Westermann M."/>
            <person name="Marz M."/>
            <person name="Spaller T."/>
            <person name="Winckler T."/>
            <person name="Schaap P."/>
            <person name="Glockner G."/>
        </authorList>
    </citation>
    <scope>NUCLEOTIDE SEQUENCE [LARGE SCALE GENOMIC DNA]</scope>
    <source>
        <strain evidence="3 4">Jena</strain>
    </source>
</reference>
<feature type="compositionally biased region" description="Gly residues" evidence="1">
    <location>
        <begin position="204"/>
        <end position="213"/>
    </location>
</feature>
<proteinExistence type="predicted"/>
<dbReference type="Proteomes" id="UP000241769">
    <property type="component" value="Unassembled WGS sequence"/>
</dbReference>
<feature type="signal peptide" evidence="2">
    <location>
        <begin position="1"/>
        <end position="16"/>
    </location>
</feature>
<feature type="region of interest" description="Disordered" evidence="1">
    <location>
        <begin position="189"/>
        <end position="243"/>
    </location>
</feature>
<dbReference type="InParanoid" id="A0A2P6NMA4"/>
<feature type="chain" id="PRO_5015116485" evidence="2">
    <location>
        <begin position="17"/>
        <end position="264"/>
    </location>
</feature>
<organism evidence="3 4">
    <name type="scientific">Planoprotostelium fungivorum</name>
    <dbReference type="NCBI Taxonomy" id="1890364"/>
    <lineage>
        <taxon>Eukaryota</taxon>
        <taxon>Amoebozoa</taxon>
        <taxon>Evosea</taxon>
        <taxon>Variosea</taxon>
        <taxon>Cavosteliida</taxon>
        <taxon>Cavosteliaceae</taxon>
        <taxon>Planoprotostelium</taxon>
    </lineage>
</organism>
<dbReference type="EMBL" id="MDYQ01000050">
    <property type="protein sequence ID" value="PRP85094.1"/>
    <property type="molecule type" value="Genomic_DNA"/>
</dbReference>
<evidence type="ECO:0000256" key="1">
    <source>
        <dbReference type="SAM" id="MobiDB-lite"/>
    </source>
</evidence>
<accession>A0A2P6NMA4</accession>
<feature type="compositionally biased region" description="Low complexity" evidence="1">
    <location>
        <begin position="214"/>
        <end position="229"/>
    </location>
</feature>
<sequence>MRSAILFFCLVLPIYAEFYTMAWWVQSTRKCGPSPAPETVNIVPVQLIGSCTPESMDFTKNTVSGSQFTLEVFSDDQCKRSTGDTNSWALGTCASSNTIQVDLVSGTAWPTQFPPLKATDQVYLNYFDSSCSSLQTADITIYTQGELNQACRSGNVAPPCEKNGNTYRQRICGDKYSGFVYGAGAVGGSSGTSGSTGSGSTSGATGGTGGTSGISGTSTSTSTSTSGTTDSPTDINKPTITRSGSGAESLGISVLLAAFVVALV</sequence>
<keyword evidence="2" id="KW-0732">Signal</keyword>